<evidence type="ECO:0000313" key="2">
    <source>
        <dbReference type="Proteomes" id="UP000622448"/>
    </source>
</evidence>
<dbReference type="RefSeq" id="WP_186937900.1">
    <property type="nucleotide sequence ID" value="NZ_JACOOA010000001.1"/>
</dbReference>
<comment type="caution">
    <text evidence="1">The sequence shown here is derived from an EMBL/GenBank/DDBJ whole genome shotgun (WGS) entry which is preliminary data.</text>
</comment>
<dbReference type="Proteomes" id="UP000622448">
    <property type="component" value="Unassembled WGS sequence"/>
</dbReference>
<keyword evidence="2" id="KW-1185">Reference proteome</keyword>
<accession>A0ABR7BNG1</accession>
<protein>
    <submittedName>
        <fullName evidence="1">Uncharacterized protein</fullName>
    </submittedName>
</protein>
<organism evidence="1 2">
    <name type="scientific">Eggerthella hominis</name>
    <dbReference type="NCBI Taxonomy" id="2763043"/>
    <lineage>
        <taxon>Bacteria</taxon>
        <taxon>Bacillati</taxon>
        <taxon>Actinomycetota</taxon>
        <taxon>Coriobacteriia</taxon>
        <taxon>Eggerthellales</taxon>
        <taxon>Eggerthellaceae</taxon>
        <taxon>Eggerthella</taxon>
    </lineage>
</organism>
<proteinExistence type="predicted"/>
<reference evidence="1 2" key="1">
    <citation type="submission" date="2020-08" db="EMBL/GenBank/DDBJ databases">
        <title>Genome public.</title>
        <authorList>
            <person name="Liu C."/>
            <person name="Sun Q."/>
        </authorList>
    </citation>
    <scope>NUCLEOTIDE SEQUENCE [LARGE SCALE GENOMIC DNA]</scope>
    <source>
        <strain evidence="1 2">NSJ-70</strain>
    </source>
</reference>
<gene>
    <name evidence="1" type="ORF">H8S61_02960</name>
</gene>
<dbReference type="EMBL" id="JACOOA010000001">
    <property type="protein sequence ID" value="MBC5583162.1"/>
    <property type="molecule type" value="Genomic_DNA"/>
</dbReference>
<sequence>MSRMQRYEEQLEIFQEGASFSKTATDAPSMHMKEDHMQNDQLKAGCNVQIGTENQFVIDYALHRRA</sequence>
<evidence type="ECO:0000313" key="1">
    <source>
        <dbReference type="EMBL" id="MBC5583162.1"/>
    </source>
</evidence>
<name>A0ABR7BNG1_9ACTN</name>